<feature type="domain" description="PGG" evidence="4">
    <location>
        <begin position="530"/>
        <end position="643"/>
    </location>
</feature>
<dbReference type="PANTHER" id="PTHR24177">
    <property type="entry name" value="CASKIN"/>
    <property type="match status" value="1"/>
</dbReference>
<feature type="repeat" description="ANK" evidence="1">
    <location>
        <begin position="46"/>
        <end position="68"/>
    </location>
</feature>
<dbReference type="PANTHER" id="PTHR24177:SF103">
    <property type="entry name" value="PGG DOMAIN-CONTAINING PROTEIN"/>
    <property type="match status" value="1"/>
</dbReference>
<gene>
    <name evidence="5" type="ORF">VitviT2T_010480</name>
</gene>
<protein>
    <recommendedName>
        <fullName evidence="4">PGG domain-containing protein</fullName>
    </recommendedName>
</protein>
<dbReference type="SMART" id="SM00248">
    <property type="entry name" value="ANK"/>
    <property type="match status" value="7"/>
</dbReference>
<feature type="transmembrane region" description="Helical" evidence="3">
    <location>
        <begin position="651"/>
        <end position="669"/>
    </location>
</feature>
<accession>A0ABY9C9I1</accession>
<reference evidence="5 6" key="1">
    <citation type="journal article" date="2023" name="Hortic Res">
        <title>The complete reference genome for grapevine (Vitis vinifera L.) genetics and breeding.</title>
        <authorList>
            <person name="Shi X."/>
            <person name="Cao S."/>
            <person name="Wang X."/>
            <person name="Huang S."/>
            <person name="Wang Y."/>
            <person name="Liu Z."/>
            <person name="Liu W."/>
            <person name="Leng X."/>
            <person name="Peng Y."/>
            <person name="Wang N."/>
            <person name="Wang Y."/>
            <person name="Ma Z."/>
            <person name="Xu X."/>
            <person name="Zhang F."/>
            <person name="Xue H."/>
            <person name="Zhong H."/>
            <person name="Wang Y."/>
            <person name="Zhang K."/>
            <person name="Velt A."/>
            <person name="Avia K."/>
            <person name="Holtgrawe D."/>
            <person name="Grimplet J."/>
            <person name="Matus J.T."/>
            <person name="Ware D."/>
            <person name="Wu X."/>
            <person name="Wang H."/>
            <person name="Liu C."/>
            <person name="Fang Y."/>
            <person name="Rustenholz C."/>
            <person name="Cheng Z."/>
            <person name="Xiao H."/>
            <person name="Zhou Y."/>
        </authorList>
    </citation>
    <scope>NUCLEOTIDE SEQUENCE [LARGE SCALE GENOMIC DNA]</scope>
    <source>
        <strain evidence="6">cv. Pinot noir / PN40024</strain>
        <tissue evidence="5">Leaf</tissue>
    </source>
</reference>
<dbReference type="EMBL" id="CP126654">
    <property type="protein sequence ID" value="WJZ91404.1"/>
    <property type="molecule type" value="Genomic_DNA"/>
</dbReference>
<organism evidence="5 6">
    <name type="scientific">Vitis vinifera</name>
    <name type="common">Grape</name>
    <dbReference type="NCBI Taxonomy" id="29760"/>
    <lineage>
        <taxon>Eukaryota</taxon>
        <taxon>Viridiplantae</taxon>
        <taxon>Streptophyta</taxon>
        <taxon>Embryophyta</taxon>
        <taxon>Tracheophyta</taxon>
        <taxon>Spermatophyta</taxon>
        <taxon>Magnoliopsida</taxon>
        <taxon>eudicotyledons</taxon>
        <taxon>Gunneridae</taxon>
        <taxon>Pentapetalae</taxon>
        <taxon>rosids</taxon>
        <taxon>Vitales</taxon>
        <taxon>Vitaceae</taxon>
        <taxon>Viteae</taxon>
        <taxon>Vitis</taxon>
    </lineage>
</organism>
<evidence type="ECO:0000256" key="3">
    <source>
        <dbReference type="SAM" id="Phobius"/>
    </source>
</evidence>
<feature type="region of interest" description="Disordered" evidence="2">
    <location>
        <begin position="279"/>
        <end position="303"/>
    </location>
</feature>
<evidence type="ECO:0000313" key="5">
    <source>
        <dbReference type="EMBL" id="WJZ91404.1"/>
    </source>
</evidence>
<dbReference type="InterPro" id="IPR026961">
    <property type="entry name" value="PGG_dom"/>
</dbReference>
<keyword evidence="3" id="KW-1133">Transmembrane helix</keyword>
<feature type="transmembrane region" description="Helical" evidence="3">
    <location>
        <begin position="623"/>
        <end position="645"/>
    </location>
</feature>
<evidence type="ECO:0000256" key="2">
    <source>
        <dbReference type="SAM" id="MobiDB-lite"/>
    </source>
</evidence>
<dbReference type="Pfam" id="PF13962">
    <property type="entry name" value="PGG"/>
    <property type="match status" value="1"/>
</dbReference>
<keyword evidence="3" id="KW-0472">Membrane</keyword>
<keyword evidence="3" id="KW-0812">Transmembrane</keyword>
<keyword evidence="6" id="KW-1185">Reference proteome</keyword>
<evidence type="ECO:0000313" key="6">
    <source>
        <dbReference type="Proteomes" id="UP001227230"/>
    </source>
</evidence>
<evidence type="ECO:0000259" key="4">
    <source>
        <dbReference type="Pfam" id="PF13962"/>
    </source>
</evidence>
<dbReference type="SUPFAM" id="SSF48403">
    <property type="entry name" value="Ankyrin repeat"/>
    <property type="match status" value="1"/>
</dbReference>
<feature type="transmembrane region" description="Helical" evidence="3">
    <location>
        <begin position="579"/>
        <end position="602"/>
    </location>
</feature>
<proteinExistence type="predicted"/>
<dbReference type="PROSITE" id="PS50297">
    <property type="entry name" value="ANK_REP_REGION"/>
    <property type="match status" value="1"/>
</dbReference>
<sequence>MSSTSDANDVERMRRELIKSVASNWDDVVKIYGQDPRAHKIKLGESGNTALHVAVTSGQEDIVEQLVKLINERSENALDVLSIKGGDLESNPLHLAASLGSIRMCKCIIGDQHKQLLGTRNCGSATPMYMAVLHGKKDTFLWLYEMCDNSAQAHAYCHAHHGITVLHVAITNGCWDLAFEIIRRLGGLMDSVSDYGDSPLHVLARSPTAFRSGISLSFFHRIIHSCIYVEDLIPETFKEKKKVESLCYPNNYQTCINFFQVLWKMIKLLVTGQKSVRKSNKRLDAENPEEEQGHHSSTGAQGRQVFPSTYDRCLNFFGLILSKLVDRSIMLGSREIRTLKEIKETHVWSVQIMNKLLEHAVRSEPQNDQTSEAHCYSEYEVFKRGKAFQTPILVAAANGVIEMVEKILQVFPMTIHDKDNTSKNIVLVAVERRQSHIYDFLLRRRSDVVDKDLAFRLLDKNMNSALHIAAKLENLIYMPISMLQLQWEVKWYEYVKNTLPRDFFMGTNNYGKIPLQIFTATHGQLLDKSKEWLNSTCNSCSFIAALISTVAFASSATVPGGVNQDTGEPIFQHHLAFRFFAISSLVALCSSFISLLIFFAILSSKYDYKDFSNNLPRNLILGLTSLFVSIAAMLLCFCSGHFLMLDDHLKYAAIPIYALTFFIVTYFVLRQFPSYFVLMRATFKKVPQRRYLQDPL</sequence>
<dbReference type="InterPro" id="IPR036770">
    <property type="entry name" value="Ankyrin_rpt-contain_sf"/>
</dbReference>
<name>A0ABY9C9I1_VITVI</name>
<keyword evidence="1" id="KW-0040">ANK repeat</keyword>
<dbReference type="Gene3D" id="1.25.40.20">
    <property type="entry name" value="Ankyrin repeat-containing domain"/>
    <property type="match status" value="2"/>
</dbReference>
<dbReference type="InterPro" id="IPR002110">
    <property type="entry name" value="Ankyrin_rpt"/>
</dbReference>
<dbReference type="Proteomes" id="UP001227230">
    <property type="component" value="Chromosome 7"/>
</dbReference>
<dbReference type="PROSITE" id="PS50088">
    <property type="entry name" value="ANK_REPEAT"/>
    <property type="match status" value="1"/>
</dbReference>
<dbReference type="Pfam" id="PF00023">
    <property type="entry name" value="Ank"/>
    <property type="match status" value="1"/>
</dbReference>
<evidence type="ECO:0000256" key="1">
    <source>
        <dbReference type="PROSITE-ProRule" id="PRU00023"/>
    </source>
</evidence>